<dbReference type="Pfam" id="PF22692">
    <property type="entry name" value="LlgE_F_G_D1"/>
    <property type="match status" value="1"/>
</dbReference>
<dbReference type="PROSITE" id="PS00588">
    <property type="entry name" value="FLAGELLA_BB_ROD"/>
    <property type="match status" value="1"/>
</dbReference>
<keyword evidence="6" id="KW-0966">Cell projection</keyword>
<dbReference type="NCBIfam" id="TIGR03506">
    <property type="entry name" value="FlgEFG_subfam"/>
    <property type="match status" value="1"/>
</dbReference>
<dbReference type="InterPro" id="IPR053967">
    <property type="entry name" value="LlgE_F_G-like_D1"/>
</dbReference>
<evidence type="ECO:0000313" key="6">
    <source>
        <dbReference type="EMBL" id="MEB3102494.1"/>
    </source>
</evidence>
<dbReference type="Pfam" id="PF00460">
    <property type="entry name" value="Flg_bb_rod"/>
    <property type="match status" value="1"/>
</dbReference>
<evidence type="ECO:0000259" key="3">
    <source>
        <dbReference type="Pfam" id="PF00460"/>
    </source>
</evidence>
<evidence type="ECO:0000256" key="2">
    <source>
        <dbReference type="RuleBase" id="RU362116"/>
    </source>
</evidence>
<keyword evidence="7" id="KW-1185">Reference proteome</keyword>
<dbReference type="InterPro" id="IPR019776">
    <property type="entry name" value="Flagellar_basal_body_rod_CS"/>
</dbReference>
<protein>
    <submittedName>
        <fullName evidence="6">Flagellar hook-basal body protein</fullName>
    </submittedName>
</protein>
<reference evidence="6" key="1">
    <citation type="submission" date="2023-12" db="EMBL/GenBank/DDBJ databases">
        <title>Fervidustalea candida gen. nov., sp. nov., a novel member of the family Paenibacillaceae isolated from a geothermal area.</title>
        <authorList>
            <person name="Li W.-J."/>
            <person name="Jiao J.-Y."/>
            <person name="Chen Y."/>
        </authorList>
    </citation>
    <scope>NUCLEOTIDE SEQUENCE</scope>
    <source>
        <strain evidence="6">SYSU GA230002</strain>
    </source>
</reference>
<sequence>MNPSMISTLTAMNGLIKKLDVIANNMANANTDGYKRKDVSFEDILTTRMRQPETFRQPGRMTPLGMVQGWGSRAGDVQIDMGQGTFRSTGNQLDVAIEGDAFFEIGSEQTDNNGNRVLRAAWTRNGSFHLSMIPGDAGNSYLTTADGKLVIGKNNQPIVIPNQHRVIINPDGRITAVKEGDPLGQRVEVGQLKLVRVLRPQVLQEIGDHLFALPDNLRNVNGNDILQVIDMAADPNQRPSIVIRQGFLEDSNVDLTKEMTELINVQRAFQLNSRALQSGEMMMNLANNLRG</sequence>
<dbReference type="RefSeq" id="WP_371754617.1">
    <property type="nucleotide sequence ID" value="NZ_JAYJLD010000018.1"/>
</dbReference>
<accession>A0ABU5ZJ57</accession>
<evidence type="ECO:0000259" key="5">
    <source>
        <dbReference type="Pfam" id="PF22692"/>
    </source>
</evidence>
<dbReference type="SUPFAM" id="SSF117143">
    <property type="entry name" value="Flagellar hook protein flgE"/>
    <property type="match status" value="1"/>
</dbReference>
<evidence type="ECO:0000313" key="7">
    <source>
        <dbReference type="Proteomes" id="UP001310386"/>
    </source>
</evidence>
<comment type="similarity">
    <text evidence="1 2">Belongs to the flagella basal body rod proteins family.</text>
</comment>
<keyword evidence="2" id="KW-0975">Bacterial flagellum</keyword>
<feature type="domain" description="Flagellar hook protein FlgE/F/G-like D1" evidence="5">
    <location>
        <begin position="96"/>
        <end position="176"/>
    </location>
</feature>
<proteinExistence type="inferred from homology"/>
<keyword evidence="6" id="KW-0969">Cilium</keyword>
<dbReference type="PANTHER" id="PTHR30435:SF19">
    <property type="entry name" value="FLAGELLAR BASAL-BODY ROD PROTEIN FLGG"/>
    <property type="match status" value="1"/>
</dbReference>
<dbReference type="Pfam" id="PF06429">
    <property type="entry name" value="Flg_bbr_C"/>
    <property type="match status" value="1"/>
</dbReference>
<comment type="subcellular location">
    <subcellularLocation>
        <location evidence="2">Bacterial flagellum basal body</location>
    </subcellularLocation>
</comment>
<dbReference type="PANTHER" id="PTHR30435">
    <property type="entry name" value="FLAGELLAR PROTEIN"/>
    <property type="match status" value="1"/>
</dbReference>
<dbReference type="EMBL" id="JAYJLD010000018">
    <property type="protein sequence ID" value="MEB3102494.1"/>
    <property type="molecule type" value="Genomic_DNA"/>
</dbReference>
<name>A0ABU5ZJ57_9BACL</name>
<dbReference type="Proteomes" id="UP001310386">
    <property type="component" value="Unassembled WGS sequence"/>
</dbReference>
<dbReference type="InterPro" id="IPR037925">
    <property type="entry name" value="FlgE/F/G-like"/>
</dbReference>
<keyword evidence="6" id="KW-0282">Flagellum</keyword>
<dbReference type="InterPro" id="IPR010930">
    <property type="entry name" value="Flg_bb/hook_C_dom"/>
</dbReference>
<feature type="domain" description="Flagellar basal-body/hook protein C-terminal" evidence="4">
    <location>
        <begin position="244"/>
        <end position="289"/>
    </location>
</feature>
<comment type="caution">
    <text evidence="6">The sequence shown here is derived from an EMBL/GenBank/DDBJ whole genome shotgun (WGS) entry which is preliminary data.</text>
</comment>
<dbReference type="InterPro" id="IPR020013">
    <property type="entry name" value="Flagellar_FlgE/F/G"/>
</dbReference>
<feature type="domain" description="Flagellar basal body rod protein N-terminal" evidence="3">
    <location>
        <begin position="10"/>
        <end position="35"/>
    </location>
</feature>
<evidence type="ECO:0000259" key="4">
    <source>
        <dbReference type="Pfam" id="PF06429"/>
    </source>
</evidence>
<evidence type="ECO:0000256" key="1">
    <source>
        <dbReference type="ARBA" id="ARBA00009677"/>
    </source>
</evidence>
<gene>
    <name evidence="6" type="ORF">VF724_12560</name>
</gene>
<dbReference type="InterPro" id="IPR001444">
    <property type="entry name" value="Flag_bb_rod_N"/>
</dbReference>
<organism evidence="6 7">
    <name type="scientific">Ferviditalea candida</name>
    <dbReference type="NCBI Taxonomy" id="3108399"/>
    <lineage>
        <taxon>Bacteria</taxon>
        <taxon>Bacillati</taxon>
        <taxon>Bacillota</taxon>
        <taxon>Bacilli</taxon>
        <taxon>Bacillales</taxon>
        <taxon>Paenibacillaceae</taxon>
        <taxon>Ferviditalea</taxon>
    </lineage>
</organism>